<protein>
    <recommendedName>
        <fullName evidence="4">Hydrolase of the HAD superfamily</fullName>
    </recommendedName>
</protein>
<dbReference type="Gene3D" id="1.10.150.240">
    <property type="entry name" value="Putative phosphatase, domain 2"/>
    <property type="match status" value="1"/>
</dbReference>
<dbReference type="Proteomes" id="UP000006056">
    <property type="component" value="Chromosome"/>
</dbReference>
<dbReference type="InterPro" id="IPR023214">
    <property type="entry name" value="HAD_sf"/>
</dbReference>
<dbReference type="Gene3D" id="3.40.50.1000">
    <property type="entry name" value="HAD superfamily/HAD-like"/>
    <property type="match status" value="1"/>
</dbReference>
<dbReference type="RefSeq" id="WP_014785780.1">
    <property type="nucleotide sequence ID" value="NC_018014.1"/>
</dbReference>
<dbReference type="PATRIC" id="fig|926566.3.peg.1897"/>
<dbReference type="AlphaFoldDB" id="I3ZG43"/>
<organism evidence="2 3">
    <name type="scientific">Terriglobus roseus (strain DSM 18391 / NRRL B-41598 / KBS 63)</name>
    <dbReference type="NCBI Taxonomy" id="926566"/>
    <lineage>
        <taxon>Bacteria</taxon>
        <taxon>Pseudomonadati</taxon>
        <taxon>Acidobacteriota</taxon>
        <taxon>Terriglobia</taxon>
        <taxon>Terriglobales</taxon>
        <taxon>Acidobacteriaceae</taxon>
        <taxon>Terriglobus</taxon>
    </lineage>
</organism>
<dbReference type="SUPFAM" id="SSF56784">
    <property type="entry name" value="HAD-like"/>
    <property type="match status" value="1"/>
</dbReference>
<proteinExistence type="predicted"/>
<name>I3ZG43_TERRK</name>
<reference evidence="2 3" key="1">
    <citation type="submission" date="2012-06" db="EMBL/GenBank/DDBJ databases">
        <title>Complete genome of Terriglobus roseus DSM 18391.</title>
        <authorList>
            <consortium name="US DOE Joint Genome Institute (JGI-PGF)"/>
            <person name="Lucas S."/>
            <person name="Copeland A."/>
            <person name="Lapidus A."/>
            <person name="Glavina del Rio T."/>
            <person name="Dalin E."/>
            <person name="Tice H."/>
            <person name="Bruce D."/>
            <person name="Goodwin L."/>
            <person name="Pitluck S."/>
            <person name="Peters L."/>
            <person name="Mikhailova N."/>
            <person name="Munk A.C.C."/>
            <person name="Kyrpides N."/>
            <person name="Mavromatis K."/>
            <person name="Ivanova N."/>
            <person name="Brettin T."/>
            <person name="Detter J.C."/>
            <person name="Han C."/>
            <person name="Larimer F."/>
            <person name="Land M."/>
            <person name="Hauser L."/>
            <person name="Markowitz V."/>
            <person name="Cheng J.-F."/>
            <person name="Hugenholtz P."/>
            <person name="Woyke T."/>
            <person name="Wu D."/>
            <person name="Brambilla E."/>
            <person name="Klenk H.-P."/>
            <person name="Eisen J.A."/>
        </authorList>
    </citation>
    <scope>NUCLEOTIDE SEQUENCE [LARGE SCALE GENOMIC DNA]</scope>
    <source>
        <strain evidence="3">DSM 18391 / NRRL B-41598 / KBS 63</strain>
    </source>
</reference>
<evidence type="ECO:0000313" key="2">
    <source>
        <dbReference type="EMBL" id="AFL88211.1"/>
    </source>
</evidence>
<dbReference type="InterPro" id="IPR036412">
    <property type="entry name" value="HAD-like_sf"/>
</dbReference>
<dbReference type="OrthoDB" id="6101375at2"/>
<dbReference type="PANTHER" id="PTHR43316">
    <property type="entry name" value="HYDROLASE, HALOACID DELAHOGENASE-RELATED"/>
    <property type="match status" value="1"/>
</dbReference>
<dbReference type="Pfam" id="PF00702">
    <property type="entry name" value="Hydrolase"/>
    <property type="match status" value="1"/>
</dbReference>
<dbReference type="PANTHER" id="PTHR43316:SF8">
    <property type="entry name" value="HAD FAMILY HYDROLASE"/>
    <property type="match status" value="1"/>
</dbReference>
<dbReference type="InterPro" id="IPR051540">
    <property type="entry name" value="S-2-haloacid_dehalogenase"/>
</dbReference>
<dbReference type="InterPro" id="IPR023198">
    <property type="entry name" value="PGP-like_dom2"/>
</dbReference>
<dbReference type="EMBL" id="CP003379">
    <property type="protein sequence ID" value="AFL88211.1"/>
    <property type="molecule type" value="Genomic_DNA"/>
</dbReference>
<dbReference type="SFLD" id="SFLDS00003">
    <property type="entry name" value="Haloacid_Dehalogenase"/>
    <property type="match status" value="1"/>
</dbReference>
<evidence type="ECO:0008006" key="4">
    <source>
        <dbReference type="Google" id="ProtNLM"/>
    </source>
</evidence>
<dbReference type="GO" id="GO:0016787">
    <property type="term" value="F:hydrolase activity"/>
    <property type="evidence" value="ECO:0007669"/>
    <property type="project" value="UniProtKB-KW"/>
</dbReference>
<evidence type="ECO:0000313" key="3">
    <source>
        <dbReference type="Proteomes" id="UP000006056"/>
    </source>
</evidence>
<evidence type="ECO:0000256" key="1">
    <source>
        <dbReference type="ARBA" id="ARBA00022801"/>
    </source>
</evidence>
<accession>I3ZG43</accession>
<keyword evidence="1" id="KW-0378">Hydrolase</keyword>
<sequence>MTSLAPSQIAAAPVLPIGPQVLMIDADDTLWENNIYFERAIERFVELVAHPKLSPAEVREAFDALEATRVKTHGYGTGAFHQSLIAGYAHLTGAEVTIDTHEHLAACAVSVRDAELTLLDGVFETLPLLAQKHTLILVTKGDHQEQTAKLSRSGLHEHFHHVEVLPEKHTAAYETLLHRYDCDPAVTWMIGNSPRSDANPALAAGMHAVYLPHPSTWVLESEPLAEPRHDRHLLHLSSFRDLLKHFS</sequence>
<dbReference type="KEGG" id="trs:Terro_1922"/>
<dbReference type="eggNOG" id="COG1011">
    <property type="taxonomic scope" value="Bacteria"/>
</dbReference>
<gene>
    <name evidence="2" type="ordered locus">Terro_1922</name>
</gene>
<keyword evidence="3" id="KW-1185">Reference proteome</keyword>
<dbReference type="SFLD" id="SFLDG01129">
    <property type="entry name" value="C1.5:_HAD__Beta-PGM__Phosphata"/>
    <property type="match status" value="1"/>
</dbReference>
<dbReference type="HOGENOM" id="CLU_074041_0_0_0"/>